<dbReference type="GO" id="GO:0043130">
    <property type="term" value="F:ubiquitin binding"/>
    <property type="evidence" value="ECO:0007669"/>
    <property type="project" value="TreeGrafter"/>
</dbReference>
<feature type="region of interest" description="Disordered" evidence="1">
    <location>
        <begin position="44"/>
        <end position="77"/>
    </location>
</feature>
<proteinExistence type="predicted"/>
<evidence type="ECO:0000256" key="1">
    <source>
        <dbReference type="SAM" id="MobiDB-lite"/>
    </source>
</evidence>
<dbReference type="PROSITE" id="PS51399">
    <property type="entry name" value="SEP"/>
    <property type="match status" value="1"/>
</dbReference>
<dbReference type="InterPro" id="IPR012989">
    <property type="entry name" value="SEP_domain"/>
</dbReference>
<dbReference type="PROSITE" id="PS50033">
    <property type="entry name" value="UBX"/>
    <property type="match status" value="1"/>
</dbReference>
<dbReference type="GO" id="GO:0061025">
    <property type="term" value="P:membrane fusion"/>
    <property type="evidence" value="ECO:0007669"/>
    <property type="project" value="TreeGrafter"/>
</dbReference>
<dbReference type="Gene3D" id="3.30.420.210">
    <property type="entry name" value="SEP domain"/>
    <property type="match status" value="1"/>
</dbReference>
<feature type="compositionally biased region" description="Gly residues" evidence="1">
    <location>
        <begin position="63"/>
        <end position="73"/>
    </location>
</feature>
<dbReference type="PANTHER" id="PTHR23333">
    <property type="entry name" value="UBX DOMAIN CONTAINING PROTEIN"/>
    <property type="match status" value="1"/>
</dbReference>
<reference evidence="5" key="1">
    <citation type="journal article" date="2015" name="PLoS Genet.">
        <title>Genome Sequence and Transcriptome Analyses of Chrysochromulina tobin: Metabolic Tools for Enhanced Algal Fitness in the Prominent Order Prymnesiales (Haptophyceae).</title>
        <authorList>
            <person name="Hovde B.T."/>
            <person name="Deodato C.R."/>
            <person name="Hunsperger H.M."/>
            <person name="Ryken S.A."/>
            <person name="Yost W."/>
            <person name="Jha R.K."/>
            <person name="Patterson J."/>
            <person name="Monnat R.J. Jr."/>
            <person name="Barlow S.B."/>
            <person name="Starkenburg S.R."/>
            <person name="Cattolico R.A."/>
        </authorList>
    </citation>
    <scope>NUCLEOTIDE SEQUENCE</scope>
    <source>
        <strain evidence="5">CCMP291</strain>
    </source>
</reference>
<dbReference type="SMART" id="SM00553">
    <property type="entry name" value="SEP"/>
    <property type="match status" value="1"/>
</dbReference>
<dbReference type="InterPro" id="IPR001012">
    <property type="entry name" value="UBX_dom"/>
</dbReference>
<dbReference type="Proteomes" id="UP000037460">
    <property type="component" value="Unassembled WGS sequence"/>
</dbReference>
<evidence type="ECO:0008006" key="6">
    <source>
        <dbReference type="Google" id="ProtNLM"/>
    </source>
</evidence>
<feature type="domain" description="SEP" evidence="3">
    <location>
        <begin position="132"/>
        <end position="197"/>
    </location>
</feature>
<accession>A0A0M0JE44</accession>
<sequence>MKNASDIGRMSAFELEAGSEAPKPARFAFHHCIARTRHTMPVVGIKDVKEENDDDKRQAYYAGGQGKNGGGSGQEVLDPREFMKRARDEMGAQSIDAHRAAGGGQAGPSTFTGAGHTLSGEQVQGAPAPKPPTEHSITFYKDGFTVDDGPLRKGDDPANAAFLAAVNQGQMPAELIGEDGAAEGDVHIIDKSGEAYKPPPVTLKPFSGEGRSMRDESAAAGSSAAATEPQELTLDMAAPTTTLQVRMADGSRKVVKANHTHTVLQLKKHIATLAPGVAFTLKGGFPPKPLNDDALTLADAKLLNESIVFSPA</sequence>
<dbReference type="AlphaFoldDB" id="A0A0M0JE44"/>
<dbReference type="GO" id="GO:0000045">
    <property type="term" value="P:autophagosome assembly"/>
    <property type="evidence" value="ECO:0007669"/>
    <property type="project" value="TreeGrafter"/>
</dbReference>
<comment type="caution">
    <text evidence="4">The sequence shown here is derived from an EMBL/GenBank/DDBJ whole genome shotgun (WGS) entry which is preliminary data.</text>
</comment>
<keyword evidence="5" id="KW-1185">Reference proteome</keyword>
<feature type="region of interest" description="Disordered" evidence="1">
    <location>
        <begin position="192"/>
        <end position="228"/>
    </location>
</feature>
<dbReference type="EMBL" id="JWZX01003043">
    <property type="protein sequence ID" value="KOO24874.1"/>
    <property type="molecule type" value="Genomic_DNA"/>
</dbReference>
<dbReference type="GO" id="GO:0007030">
    <property type="term" value="P:Golgi organization"/>
    <property type="evidence" value="ECO:0007669"/>
    <property type="project" value="TreeGrafter"/>
</dbReference>
<protein>
    <recommendedName>
        <fullName evidence="6">Ubiquitin-like domain-containing protein</fullName>
    </recommendedName>
</protein>
<dbReference type="SUPFAM" id="SSF102848">
    <property type="entry name" value="NSFL1 (p97 ATPase) cofactor p47, SEP domain"/>
    <property type="match status" value="1"/>
</dbReference>
<dbReference type="PANTHER" id="PTHR23333:SF20">
    <property type="entry name" value="NSFL1 COFACTOR P47"/>
    <property type="match status" value="1"/>
</dbReference>
<dbReference type="GO" id="GO:0005634">
    <property type="term" value="C:nucleus"/>
    <property type="evidence" value="ECO:0007669"/>
    <property type="project" value="TreeGrafter"/>
</dbReference>
<dbReference type="GO" id="GO:0005829">
    <property type="term" value="C:cytosol"/>
    <property type="evidence" value="ECO:0007669"/>
    <property type="project" value="TreeGrafter"/>
</dbReference>
<feature type="compositionally biased region" description="Basic and acidic residues" evidence="1">
    <location>
        <begin position="46"/>
        <end position="58"/>
    </location>
</feature>
<dbReference type="Pfam" id="PF00789">
    <property type="entry name" value="UBX"/>
    <property type="match status" value="1"/>
</dbReference>
<dbReference type="InterPro" id="IPR036241">
    <property type="entry name" value="NSFL1C_SEP_dom_sf"/>
</dbReference>
<dbReference type="OrthoDB" id="25887at2759"/>
<dbReference type="GO" id="GO:0043161">
    <property type="term" value="P:proteasome-mediated ubiquitin-dependent protein catabolic process"/>
    <property type="evidence" value="ECO:0007669"/>
    <property type="project" value="TreeGrafter"/>
</dbReference>
<dbReference type="Gene3D" id="3.10.20.90">
    <property type="entry name" value="Phosphatidylinositol 3-kinase Catalytic Subunit, Chain A, domain 1"/>
    <property type="match status" value="1"/>
</dbReference>
<dbReference type="InterPro" id="IPR029071">
    <property type="entry name" value="Ubiquitin-like_domsf"/>
</dbReference>
<dbReference type="GO" id="GO:0031468">
    <property type="term" value="P:nuclear membrane reassembly"/>
    <property type="evidence" value="ECO:0007669"/>
    <property type="project" value="TreeGrafter"/>
</dbReference>
<feature type="domain" description="UBX" evidence="2">
    <location>
        <begin position="236"/>
        <end position="310"/>
    </location>
</feature>
<dbReference type="CDD" id="cd01770">
    <property type="entry name" value="UBX_UBXN2"/>
    <property type="match status" value="1"/>
</dbReference>
<gene>
    <name evidence="4" type="ORF">Ctob_004153</name>
</gene>
<evidence type="ECO:0000259" key="2">
    <source>
        <dbReference type="PROSITE" id="PS50033"/>
    </source>
</evidence>
<dbReference type="FunFam" id="3.30.420.210:FF:000002">
    <property type="entry name" value="UBX domain-containing protein 1"/>
    <property type="match status" value="1"/>
</dbReference>
<evidence type="ECO:0000313" key="5">
    <source>
        <dbReference type="Proteomes" id="UP000037460"/>
    </source>
</evidence>
<name>A0A0M0JE44_9EUKA</name>
<evidence type="ECO:0000259" key="3">
    <source>
        <dbReference type="PROSITE" id="PS51399"/>
    </source>
</evidence>
<dbReference type="Pfam" id="PF08059">
    <property type="entry name" value="SEP"/>
    <property type="match status" value="1"/>
</dbReference>
<organism evidence="4 5">
    <name type="scientific">Chrysochromulina tobinii</name>
    <dbReference type="NCBI Taxonomy" id="1460289"/>
    <lineage>
        <taxon>Eukaryota</taxon>
        <taxon>Haptista</taxon>
        <taxon>Haptophyta</taxon>
        <taxon>Prymnesiophyceae</taxon>
        <taxon>Prymnesiales</taxon>
        <taxon>Chrysochromulinaceae</taxon>
        <taxon>Chrysochromulina</taxon>
    </lineage>
</organism>
<dbReference type="SUPFAM" id="SSF54236">
    <property type="entry name" value="Ubiquitin-like"/>
    <property type="match status" value="1"/>
</dbReference>
<evidence type="ECO:0000313" key="4">
    <source>
        <dbReference type="EMBL" id="KOO24874.1"/>
    </source>
</evidence>